<evidence type="ECO:0000259" key="3">
    <source>
        <dbReference type="Pfam" id="PF13400"/>
    </source>
</evidence>
<evidence type="ECO:0000313" key="5">
    <source>
        <dbReference type="Proteomes" id="UP000248886"/>
    </source>
</evidence>
<dbReference type="InterPro" id="IPR018705">
    <property type="entry name" value="DUF2134_membrane"/>
</dbReference>
<evidence type="ECO:0000256" key="1">
    <source>
        <dbReference type="SAM" id="Phobius"/>
    </source>
</evidence>
<dbReference type="Pfam" id="PF13400">
    <property type="entry name" value="Tad"/>
    <property type="match status" value="1"/>
</dbReference>
<dbReference type="InterPro" id="IPR028087">
    <property type="entry name" value="Tad_N"/>
</dbReference>
<evidence type="ECO:0000259" key="2">
    <source>
        <dbReference type="Pfam" id="PF09977"/>
    </source>
</evidence>
<gene>
    <name evidence="4" type="ORF">DN052_09805</name>
</gene>
<proteinExistence type="predicted"/>
<reference evidence="4 5" key="1">
    <citation type="submission" date="2018-06" db="EMBL/GenBank/DDBJ databases">
        <title>Draft sequence of Acidithiobacillus ferrooxidans CCM 4253.</title>
        <authorList>
            <person name="Moya-Beltran A."/>
            <person name="Castro M."/>
            <person name="Covarrubias P.C."/>
            <person name="Issotta F."/>
            <person name="Janiczek O."/>
            <person name="Mandl M."/>
            <person name="Kucera J."/>
            <person name="Quatrini R."/>
        </authorList>
    </citation>
    <scope>NUCLEOTIDE SEQUENCE [LARGE SCALE GENOMIC DNA]</scope>
    <source>
        <strain evidence="4 5">CCM 4253</strain>
    </source>
</reference>
<feature type="domain" description="DUF2134" evidence="2">
    <location>
        <begin position="74"/>
        <end position="152"/>
    </location>
</feature>
<dbReference type="Pfam" id="PF09977">
    <property type="entry name" value="Tad_C"/>
    <property type="match status" value="1"/>
</dbReference>
<dbReference type="GeneID" id="65281738"/>
<dbReference type="AlphaFoldDB" id="A0A2W1KEE1"/>
<sequence length="596" mass="61149">MVSLAVMLQVIDPRRWRAGRGERGDIAIIAAIVMPIMILALAFGIDIGHMAYVQRNLQKIADMAAIAGAEDVPNAQSLATGNAVKNGLQTSSTQITVTPGNWNPQIETGPSYFSAAVPYGHQANAVQVQLSESVPYFFFFGPAKTVQAQAIAWVPNPAAGFSLSSTLLNVSEQQSALLNSLLGGLLGIHNLNLGVAAFNGLLNTSVSLGQLAQSIGVGTVNNLLDANLTLPGLFTGALKAVGNQAAGGGLLSTQSATGALQTLVGSTTAQGTIQLSKILKLGLADKNAAVNAQVNLLDLVTASAMLSNQKHFIQIPDIGIHLGGLVNVSLGLNVISPPSIAYGEPGRDTSGQWRTQAHTAQVALALHIQLLQLGALLGGNTGVVDIPIYLEVAPAQAHLTSLTCGTPVSQSQVGIGANTGVLTAIVGDVPSTALNNTVQSLNQLTQNAQGATLVNATLLGLPILTVTMKKPLIVPLSAQGLNGYQELNFTGTPSQTQDVTTNALGSAVAQTLQALETELQTPGALNINAVLNVIQLPAGGIVAALLSILNPILTPLLSALDSLLTPVLNLLGIQVGQAAVNYNALSCGTIPPVLVY</sequence>
<organism evidence="4 5">
    <name type="scientific">Acidithiobacillus ferrooxidans</name>
    <name type="common">Thiobacillus ferrooxidans</name>
    <dbReference type="NCBI Taxonomy" id="920"/>
    <lineage>
        <taxon>Bacteria</taxon>
        <taxon>Pseudomonadati</taxon>
        <taxon>Pseudomonadota</taxon>
        <taxon>Acidithiobacillia</taxon>
        <taxon>Acidithiobacillales</taxon>
        <taxon>Acidithiobacillaceae</taxon>
        <taxon>Acidithiobacillus</taxon>
    </lineage>
</organism>
<keyword evidence="1" id="KW-1133">Transmembrane helix</keyword>
<dbReference type="EMBL" id="QKQP01000005">
    <property type="protein sequence ID" value="PZD80722.1"/>
    <property type="molecule type" value="Genomic_DNA"/>
</dbReference>
<keyword evidence="1" id="KW-0472">Membrane</keyword>
<evidence type="ECO:0008006" key="6">
    <source>
        <dbReference type="Google" id="ProtNLM"/>
    </source>
</evidence>
<feature type="transmembrane region" description="Helical" evidence="1">
    <location>
        <begin position="24"/>
        <end position="45"/>
    </location>
</feature>
<feature type="domain" description="Putative Flp pilus-assembly TadG-like N-terminal" evidence="3">
    <location>
        <begin position="25"/>
        <end position="69"/>
    </location>
</feature>
<dbReference type="Proteomes" id="UP000248886">
    <property type="component" value="Unassembled WGS sequence"/>
</dbReference>
<accession>A0A2W1KEE1</accession>
<keyword evidence="1" id="KW-0812">Transmembrane</keyword>
<dbReference type="OrthoDB" id="8534992at2"/>
<evidence type="ECO:0000313" key="4">
    <source>
        <dbReference type="EMBL" id="PZD80722.1"/>
    </source>
</evidence>
<comment type="caution">
    <text evidence="4">The sequence shown here is derived from an EMBL/GenBank/DDBJ whole genome shotgun (WGS) entry which is preliminary data.</text>
</comment>
<name>A0A2W1KEE1_ACIFR</name>
<protein>
    <recommendedName>
        <fullName evidence="6">DUF2134 domain-containing protein</fullName>
    </recommendedName>
</protein>
<dbReference type="RefSeq" id="WP_012537339.1">
    <property type="nucleotide sequence ID" value="NZ_AP025160.1"/>
</dbReference>